<evidence type="ECO:0000256" key="4">
    <source>
        <dbReference type="ARBA" id="ARBA00022840"/>
    </source>
</evidence>
<comment type="subcellular location">
    <subcellularLocation>
        <location evidence="5">Endomembrane system</location>
        <topology evidence="5">Single-pass type IV membrane protein</topology>
    </subcellularLocation>
</comment>
<dbReference type="InterPro" id="IPR027417">
    <property type="entry name" value="P-loop_NTPase"/>
</dbReference>
<evidence type="ECO:0000256" key="1">
    <source>
        <dbReference type="ARBA" id="ARBA00022741"/>
    </source>
</evidence>
<keyword evidence="6" id="KW-0472">Membrane</keyword>
<dbReference type="PROSITE" id="PS51194">
    <property type="entry name" value="HELICASE_CTER"/>
    <property type="match status" value="1"/>
</dbReference>
<keyword evidence="11" id="KW-1185">Reference proteome</keyword>
<organism evidence="10 11">
    <name type="scientific">Oikopleura dioica</name>
    <name type="common">Tunicate</name>
    <dbReference type="NCBI Taxonomy" id="34765"/>
    <lineage>
        <taxon>Eukaryota</taxon>
        <taxon>Metazoa</taxon>
        <taxon>Chordata</taxon>
        <taxon>Tunicata</taxon>
        <taxon>Appendicularia</taxon>
        <taxon>Copelata</taxon>
        <taxon>Oikopleuridae</taxon>
        <taxon>Oikopleura</taxon>
    </lineage>
</organism>
<dbReference type="PROSITE" id="PS50192">
    <property type="entry name" value="T_SNARE"/>
    <property type="match status" value="1"/>
</dbReference>
<dbReference type="Pfam" id="PF00270">
    <property type="entry name" value="DEAD"/>
    <property type="match status" value="1"/>
</dbReference>
<keyword evidence="3" id="KW-0347">Helicase</keyword>
<dbReference type="InterPro" id="IPR044742">
    <property type="entry name" value="DEAD/DEAH_RhlB"/>
</dbReference>
<evidence type="ECO:0000256" key="2">
    <source>
        <dbReference type="ARBA" id="ARBA00022801"/>
    </source>
</evidence>
<dbReference type="CDD" id="cd15853">
    <property type="entry name" value="SNARE_Bet1"/>
    <property type="match status" value="1"/>
</dbReference>
<dbReference type="Proteomes" id="UP001158576">
    <property type="component" value="Chromosome 2"/>
</dbReference>
<dbReference type="Pfam" id="PF00271">
    <property type="entry name" value="Helicase_C"/>
    <property type="match status" value="1"/>
</dbReference>
<reference evidence="10 11" key="1">
    <citation type="submission" date="2021-04" db="EMBL/GenBank/DDBJ databases">
        <authorList>
            <person name="Bliznina A."/>
        </authorList>
    </citation>
    <scope>NUCLEOTIDE SEQUENCE [LARGE SCALE GENOMIC DNA]</scope>
</reference>
<dbReference type="InterPro" id="IPR014001">
    <property type="entry name" value="Helicase_ATP-bd"/>
</dbReference>
<evidence type="ECO:0000259" key="9">
    <source>
        <dbReference type="PROSITE" id="PS51194"/>
    </source>
</evidence>
<evidence type="ECO:0000259" key="8">
    <source>
        <dbReference type="PROSITE" id="PS51192"/>
    </source>
</evidence>
<name>A0ABN7T6L1_OIKDI</name>
<keyword evidence="6" id="KW-1133">Transmembrane helix</keyword>
<dbReference type="Gene3D" id="1.20.5.110">
    <property type="match status" value="1"/>
</dbReference>
<dbReference type="Gene3D" id="3.40.50.300">
    <property type="entry name" value="P-loop containing nucleotide triphosphate hydrolases"/>
    <property type="match status" value="2"/>
</dbReference>
<evidence type="ECO:0000256" key="6">
    <source>
        <dbReference type="SAM" id="Phobius"/>
    </source>
</evidence>
<evidence type="ECO:0000259" key="7">
    <source>
        <dbReference type="PROSITE" id="PS50192"/>
    </source>
</evidence>
<dbReference type="SMART" id="SM00490">
    <property type="entry name" value="HELICc"/>
    <property type="match status" value="1"/>
</dbReference>
<evidence type="ECO:0000256" key="3">
    <source>
        <dbReference type="ARBA" id="ARBA00022806"/>
    </source>
</evidence>
<dbReference type="PANTHER" id="PTHR47959:SF1">
    <property type="entry name" value="ATP-DEPENDENT RNA HELICASE DBPA"/>
    <property type="match status" value="1"/>
</dbReference>
<feature type="transmembrane region" description="Helical" evidence="6">
    <location>
        <begin position="437"/>
        <end position="459"/>
    </location>
</feature>
<feature type="domain" description="Helicase C-terminal" evidence="9">
    <location>
        <begin position="258"/>
        <end position="433"/>
    </location>
</feature>
<accession>A0ABN7T6L1</accession>
<dbReference type="PROSITE" id="PS51192">
    <property type="entry name" value="HELICASE_ATP_BIND_1"/>
    <property type="match status" value="1"/>
</dbReference>
<keyword evidence="1" id="KW-0547">Nucleotide-binding</keyword>
<evidence type="ECO:0000256" key="5">
    <source>
        <dbReference type="ARBA" id="ARBA00046280"/>
    </source>
</evidence>
<feature type="domain" description="Helicase ATP-binding" evidence="8">
    <location>
        <begin position="40"/>
        <end position="219"/>
    </location>
</feature>
<keyword evidence="4" id="KW-0067">ATP-binding</keyword>
<dbReference type="SUPFAM" id="SSF58038">
    <property type="entry name" value="SNARE fusion complex"/>
    <property type="match status" value="1"/>
</dbReference>
<dbReference type="InterPro" id="IPR001650">
    <property type="entry name" value="Helicase_C-like"/>
</dbReference>
<gene>
    <name evidence="10" type="ORF">OKIOD_LOCUS16178</name>
</gene>
<sequence length="461" mass="51982">MLIIVRKRLFAKRNLSKVVEKAAKEAGFTKLLPVQKLVVENVDHGKSNILVRSPTGSGKTLAFLLPVVDHILQNPSTNSSQVLIIAPSRDLGIQIMKELRKLFEHLQDDFVGDWMSFCAFISGGKSTKSNLFFLQKSPRIVIGSPGILLEMVGSEMIEPDDFELAVLDEIDQLLSKGFSEETEEILSLISPARYLGFSATNSVEFEDRLRIIAGNSKNFCYLETENERLIEEKRPFETSSTLFHYKKSLKTLEITPSSIAQVIAQIRSEFANELGSTIVFCNKKREVDALAGSLRFIENAPWNAVFQIHGEFQQNQRNKIMKAVRDTTKSLLIGTSLISRGIDLPDVDLVIHLGCANQSTKEMAHHRSNIPYQEQNDLLESELSAKTNRLKQIAIKIGDEARYQNDLLKKMDSDFDKSQGFLGSTFSKVKKLSAKGYGGMWCTLFMFICAFFFVLYLILRF</sequence>
<dbReference type="InterPro" id="IPR050079">
    <property type="entry name" value="DEAD_box_RNA_helicase"/>
</dbReference>
<dbReference type="CDD" id="cd00268">
    <property type="entry name" value="DEADc"/>
    <property type="match status" value="1"/>
</dbReference>
<keyword evidence="6" id="KW-0812">Transmembrane</keyword>
<dbReference type="InterPro" id="IPR039899">
    <property type="entry name" value="BET1_SNARE"/>
</dbReference>
<dbReference type="EMBL" id="OU015567">
    <property type="protein sequence ID" value="CAG5113298.1"/>
    <property type="molecule type" value="Genomic_DNA"/>
</dbReference>
<evidence type="ECO:0000313" key="11">
    <source>
        <dbReference type="Proteomes" id="UP001158576"/>
    </source>
</evidence>
<dbReference type="SUPFAM" id="SSF52540">
    <property type="entry name" value="P-loop containing nucleoside triphosphate hydrolases"/>
    <property type="match status" value="1"/>
</dbReference>
<keyword evidence="2" id="KW-0378">Hydrolase</keyword>
<dbReference type="InterPro" id="IPR000727">
    <property type="entry name" value="T_SNARE_dom"/>
</dbReference>
<dbReference type="InterPro" id="IPR011545">
    <property type="entry name" value="DEAD/DEAH_box_helicase_dom"/>
</dbReference>
<dbReference type="PANTHER" id="PTHR47959">
    <property type="entry name" value="ATP-DEPENDENT RNA HELICASE RHLE-RELATED"/>
    <property type="match status" value="1"/>
</dbReference>
<dbReference type="SMART" id="SM00487">
    <property type="entry name" value="DEXDc"/>
    <property type="match status" value="1"/>
</dbReference>
<proteinExistence type="predicted"/>
<feature type="domain" description="T-SNARE coiled-coil homology" evidence="7">
    <location>
        <begin position="370"/>
        <end position="432"/>
    </location>
</feature>
<protein>
    <submittedName>
        <fullName evidence="10">Oidioi.mRNA.OKI2018_I69.chr2.g7413.t1.cds</fullName>
    </submittedName>
</protein>
<evidence type="ECO:0000313" key="10">
    <source>
        <dbReference type="EMBL" id="CAG5113298.1"/>
    </source>
</evidence>